<organism evidence="4 5">
    <name type="scientific">Salirhabdus euzebyi</name>
    <dbReference type="NCBI Taxonomy" id="394506"/>
    <lineage>
        <taxon>Bacteria</taxon>
        <taxon>Bacillati</taxon>
        <taxon>Bacillota</taxon>
        <taxon>Bacilli</taxon>
        <taxon>Bacillales</taxon>
        <taxon>Bacillaceae</taxon>
        <taxon>Salirhabdus</taxon>
    </lineage>
</organism>
<evidence type="ECO:0000256" key="3">
    <source>
        <dbReference type="SAM" id="MobiDB-lite"/>
    </source>
</evidence>
<dbReference type="Proteomes" id="UP000581688">
    <property type="component" value="Unassembled WGS sequence"/>
</dbReference>
<dbReference type="PROSITE" id="PS00061">
    <property type="entry name" value="ADH_SHORT"/>
    <property type="match status" value="1"/>
</dbReference>
<dbReference type="PRINTS" id="PR00081">
    <property type="entry name" value="GDHRDH"/>
</dbReference>
<dbReference type="PANTHER" id="PTHR48107:SF16">
    <property type="entry name" value="NADPH-DEPENDENT ALDEHYDE REDUCTASE 1, CHLOROPLASTIC"/>
    <property type="match status" value="1"/>
</dbReference>
<comment type="similarity">
    <text evidence="1">Belongs to the short-chain dehydrogenases/reductases (SDR) family.</text>
</comment>
<comment type="caution">
    <text evidence="4">The sequence shown here is derived from an EMBL/GenBank/DDBJ whole genome shotgun (WGS) entry which is preliminary data.</text>
</comment>
<dbReference type="FunFam" id="3.40.50.720:FF:000084">
    <property type="entry name" value="Short-chain dehydrogenase reductase"/>
    <property type="match status" value="1"/>
</dbReference>
<dbReference type="AlphaFoldDB" id="A0A841Q1V7"/>
<evidence type="ECO:0000256" key="1">
    <source>
        <dbReference type="ARBA" id="ARBA00006484"/>
    </source>
</evidence>
<keyword evidence="5" id="KW-1185">Reference proteome</keyword>
<dbReference type="InterPro" id="IPR002347">
    <property type="entry name" value="SDR_fam"/>
</dbReference>
<reference evidence="4 5" key="1">
    <citation type="submission" date="2020-08" db="EMBL/GenBank/DDBJ databases">
        <title>Genomic Encyclopedia of Type Strains, Phase IV (KMG-IV): sequencing the most valuable type-strain genomes for metagenomic binning, comparative biology and taxonomic classification.</title>
        <authorList>
            <person name="Goeker M."/>
        </authorList>
    </citation>
    <scope>NUCLEOTIDE SEQUENCE [LARGE SCALE GENOMIC DNA]</scope>
    <source>
        <strain evidence="4 5">DSM 19612</strain>
    </source>
</reference>
<dbReference type="GO" id="GO:0008206">
    <property type="term" value="P:bile acid metabolic process"/>
    <property type="evidence" value="ECO:0007669"/>
    <property type="project" value="UniProtKB-ARBA"/>
</dbReference>
<dbReference type="SUPFAM" id="SSF51735">
    <property type="entry name" value="NAD(P)-binding Rossmann-fold domains"/>
    <property type="match status" value="1"/>
</dbReference>
<dbReference type="PANTHER" id="PTHR48107">
    <property type="entry name" value="NADPH-DEPENDENT ALDEHYDE REDUCTASE-LIKE PROTEIN, CHLOROPLASTIC-RELATED"/>
    <property type="match status" value="1"/>
</dbReference>
<dbReference type="Pfam" id="PF13561">
    <property type="entry name" value="adh_short_C2"/>
    <property type="match status" value="1"/>
</dbReference>
<evidence type="ECO:0000256" key="2">
    <source>
        <dbReference type="ARBA" id="ARBA00023002"/>
    </source>
</evidence>
<accession>A0A841Q1V7</accession>
<evidence type="ECO:0000313" key="5">
    <source>
        <dbReference type="Proteomes" id="UP000581688"/>
    </source>
</evidence>
<dbReference type="EMBL" id="JACHGH010000002">
    <property type="protein sequence ID" value="MBB6452423.1"/>
    <property type="molecule type" value="Genomic_DNA"/>
</dbReference>
<proteinExistence type="inferred from homology"/>
<keyword evidence="2" id="KW-0560">Oxidoreductase</keyword>
<gene>
    <name evidence="4" type="ORF">HNQ94_000868</name>
</gene>
<dbReference type="InterPro" id="IPR020904">
    <property type="entry name" value="Sc_DH/Rdtase_CS"/>
</dbReference>
<protein>
    <submittedName>
        <fullName evidence="4">NAD(P)-dependent dehydrogenase (Short-subunit alcohol dehydrogenase family)</fullName>
    </submittedName>
</protein>
<feature type="region of interest" description="Disordered" evidence="3">
    <location>
        <begin position="1"/>
        <end position="25"/>
    </location>
</feature>
<name>A0A841Q1V7_9BACI</name>
<dbReference type="InterPro" id="IPR036291">
    <property type="entry name" value="NAD(P)-bd_dom_sf"/>
</dbReference>
<dbReference type="GO" id="GO:0016614">
    <property type="term" value="F:oxidoreductase activity, acting on CH-OH group of donors"/>
    <property type="evidence" value="ECO:0007669"/>
    <property type="project" value="UniProtKB-ARBA"/>
</dbReference>
<dbReference type="Gene3D" id="3.40.50.720">
    <property type="entry name" value="NAD(P)-binding Rossmann-like Domain"/>
    <property type="match status" value="1"/>
</dbReference>
<evidence type="ECO:0000313" key="4">
    <source>
        <dbReference type="EMBL" id="MBB6452423.1"/>
    </source>
</evidence>
<sequence length="294" mass="31801">MMTNKNKQKVANPKHFPPQHQPIHPGLEALMVPKPKAEDPCYKGTDKLKGKVAIISSGDSGIGKAVAIAFAKEGADIVIAYLNEHIDARNTKGRIEEIGQQCLLVPCDLGSEHNCHDVVDQTLKTFGKLDILVNNCAEAHPKKSITEINAHQLYRVFQTNIFSYFFLTKAALPYLKSGNTIINTTSEVAYNGQEDNIDYAATKGAIVTFTRSLALQLVGQNIRVNGIAPGPIWTPIIPSSFPAEQMTNFGTGTPIGRAGQPYELALAYVYLASSDSSYVTGQVIHVNGGTMTSS</sequence>
<dbReference type="PRINTS" id="PR00080">
    <property type="entry name" value="SDRFAMILY"/>
</dbReference>